<dbReference type="EMBL" id="JAEUGD010000064">
    <property type="protein sequence ID" value="MBL6448473.1"/>
    <property type="molecule type" value="Genomic_DNA"/>
</dbReference>
<dbReference type="RefSeq" id="WP_202858012.1">
    <property type="nucleotide sequence ID" value="NZ_JAEUGD010000064.1"/>
</dbReference>
<dbReference type="Gene3D" id="3.40.1580.10">
    <property type="entry name" value="SMI1/KNR4-like"/>
    <property type="match status" value="1"/>
</dbReference>
<accession>A0A937KFS3</accession>
<evidence type="ECO:0000313" key="2">
    <source>
        <dbReference type="EMBL" id="MBL6448473.1"/>
    </source>
</evidence>
<sequence length="262" mass="30288">MNKDNLSDIEVEEFLSFLLEKENVKIDKGAKDTLVKYPGLDPDKFPQNSLEEQIYLSLPEAHQQLLMYGNGMEIYEGSYRIFGLGTSLYRDMGYWNHPQVWKHAWGGYPDQFLCFGESITGNQYAYNLHDLHHNEDNAKVYELYAVTFTELMVYDNFKEFIVNGFFNGVEDDPYHNRIKQARKKFGPFDKNKQLVYTPNPLLTGGELEGLDLQLMDAQTAMTLNGDIALQLANKESLEGLKNIENYTDDQGRARIRVNWNNV</sequence>
<proteinExistence type="predicted"/>
<dbReference type="SUPFAM" id="SSF160631">
    <property type="entry name" value="SMI1/KNR4-like"/>
    <property type="match status" value="1"/>
</dbReference>
<keyword evidence="3" id="KW-1185">Reference proteome</keyword>
<comment type="caution">
    <text evidence="2">The sequence shown here is derived from an EMBL/GenBank/DDBJ whole genome shotgun (WGS) entry which is preliminary data.</text>
</comment>
<gene>
    <name evidence="2" type="ORF">JMN32_19325</name>
</gene>
<name>A0A937KFS3_9BACT</name>
<feature type="domain" description="Knr4/Smi1-like" evidence="1">
    <location>
        <begin position="49"/>
        <end position="161"/>
    </location>
</feature>
<dbReference type="InterPro" id="IPR037883">
    <property type="entry name" value="Knr4/Smi1-like_sf"/>
</dbReference>
<protein>
    <submittedName>
        <fullName evidence="2">SMI1/KNR4 family protein</fullName>
    </submittedName>
</protein>
<organism evidence="2 3">
    <name type="scientific">Fulvivirga marina</name>
    <dbReference type="NCBI Taxonomy" id="2494733"/>
    <lineage>
        <taxon>Bacteria</taxon>
        <taxon>Pseudomonadati</taxon>
        <taxon>Bacteroidota</taxon>
        <taxon>Cytophagia</taxon>
        <taxon>Cytophagales</taxon>
        <taxon>Fulvivirgaceae</taxon>
        <taxon>Fulvivirga</taxon>
    </lineage>
</organism>
<dbReference type="InterPro" id="IPR018958">
    <property type="entry name" value="Knr4/Smi1-like_dom"/>
</dbReference>
<dbReference type="Pfam" id="PF09346">
    <property type="entry name" value="SMI1_KNR4"/>
    <property type="match status" value="1"/>
</dbReference>
<evidence type="ECO:0000259" key="1">
    <source>
        <dbReference type="Pfam" id="PF09346"/>
    </source>
</evidence>
<dbReference type="Proteomes" id="UP000614216">
    <property type="component" value="Unassembled WGS sequence"/>
</dbReference>
<dbReference type="AlphaFoldDB" id="A0A937KFS3"/>
<reference evidence="2" key="1">
    <citation type="submission" date="2021-01" db="EMBL/GenBank/DDBJ databases">
        <title>Fulvivirga kasyanovii gen. nov., sp nov., a novel member of the phylum Bacteroidetes isolated from seawater in a mussel farm.</title>
        <authorList>
            <person name="Zhao L.-H."/>
            <person name="Wang Z.-J."/>
        </authorList>
    </citation>
    <scope>NUCLEOTIDE SEQUENCE</scope>
    <source>
        <strain evidence="2">29W222</strain>
    </source>
</reference>
<evidence type="ECO:0000313" key="3">
    <source>
        <dbReference type="Proteomes" id="UP000614216"/>
    </source>
</evidence>